<accession>F4PHP8</accession>
<keyword evidence="3" id="KW-1185">Reference proteome</keyword>
<keyword evidence="1" id="KW-1133">Transmembrane helix</keyword>
<name>F4PHP8_CACFS</name>
<keyword evidence="1" id="KW-0812">Transmembrane</keyword>
<sequence>MNHNNYNQNNNNNRARTIVHNGQIKQINSNKQDDLDDVDVQFHFAFTKDNIISKCYTCTDIFFVIEFGAFFFISSCAVLMVKNLGKREKGHQGILGSVSRQQLEGEMGLRYKPE</sequence>
<dbReference type="Proteomes" id="UP000007797">
    <property type="component" value="Unassembled WGS sequence"/>
</dbReference>
<dbReference type="AlphaFoldDB" id="F4PHP8"/>
<dbReference type="RefSeq" id="XP_004363083.1">
    <property type="nucleotide sequence ID" value="XM_004363026.1"/>
</dbReference>
<gene>
    <name evidence="2" type="ORF">DFA_03480</name>
</gene>
<dbReference type="OMA" id="MSHFQNN"/>
<evidence type="ECO:0000313" key="2">
    <source>
        <dbReference type="EMBL" id="EGG25232.1"/>
    </source>
</evidence>
<evidence type="ECO:0000256" key="1">
    <source>
        <dbReference type="SAM" id="Phobius"/>
    </source>
</evidence>
<proteinExistence type="predicted"/>
<reference evidence="3" key="1">
    <citation type="journal article" date="2011" name="Genome Res.">
        <title>Phylogeny-wide analysis of social amoeba genomes highlights ancient origins for complex intercellular communication.</title>
        <authorList>
            <person name="Heidel A.J."/>
            <person name="Lawal H.M."/>
            <person name="Felder M."/>
            <person name="Schilde C."/>
            <person name="Helps N.R."/>
            <person name="Tunggal B."/>
            <person name="Rivero F."/>
            <person name="John U."/>
            <person name="Schleicher M."/>
            <person name="Eichinger L."/>
            <person name="Platzer M."/>
            <person name="Noegel A.A."/>
            <person name="Schaap P."/>
            <person name="Gloeckner G."/>
        </authorList>
    </citation>
    <scope>NUCLEOTIDE SEQUENCE [LARGE SCALE GENOMIC DNA]</scope>
    <source>
        <strain evidence="3">SH3</strain>
    </source>
</reference>
<feature type="transmembrane region" description="Helical" evidence="1">
    <location>
        <begin position="61"/>
        <end position="81"/>
    </location>
</feature>
<dbReference type="KEGG" id="dfa:DFA_03480"/>
<protein>
    <recommendedName>
        <fullName evidence="4">Transmembrane protein</fullName>
    </recommendedName>
</protein>
<dbReference type="EMBL" id="GL883006">
    <property type="protein sequence ID" value="EGG25232.1"/>
    <property type="molecule type" value="Genomic_DNA"/>
</dbReference>
<dbReference type="OrthoDB" id="71310at2759"/>
<organism evidence="2 3">
    <name type="scientific">Cavenderia fasciculata</name>
    <name type="common">Slime mold</name>
    <name type="synonym">Dictyostelium fasciculatum</name>
    <dbReference type="NCBI Taxonomy" id="261658"/>
    <lineage>
        <taxon>Eukaryota</taxon>
        <taxon>Amoebozoa</taxon>
        <taxon>Evosea</taxon>
        <taxon>Eumycetozoa</taxon>
        <taxon>Dictyostelia</taxon>
        <taxon>Acytosteliales</taxon>
        <taxon>Cavenderiaceae</taxon>
        <taxon>Cavenderia</taxon>
    </lineage>
</organism>
<evidence type="ECO:0008006" key="4">
    <source>
        <dbReference type="Google" id="ProtNLM"/>
    </source>
</evidence>
<evidence type="ECO:0000313" key="3">
    <source>
        <dbReference type="Proteomes" id="UP000007797"/>
    </source>
</evidence>
<dbReference type="GeneID" id="14876840"/>
<keyword evidence="1" id="KW-0472">Membrane</keyword>